<dbReference type="PANTHER" id="PTHR46275:SF1">
    <property type="entry name" value="HEPATOCYTE GROWTH FACTOR-REGULATED TYROSINE KINASE SUBSTRATE"/>
    <property type="match status" value="1"/>
</dbReference>
<feature type="compositionally biased region" description="Polar residues" evidence="10">
    <location>
        <begin position="824"/>
        <end position="834"/>
    </location>
</feature>
<dbReference type="InterPro" id="IPR002014">
    <property type="entry name" value="VHS_dom"/>
</dbReference>
<dbReference type="AlphaFoldDB" id="A0AAJ7BWP5"/>
<sequence>MFRSLAYFSKLLDKATSNLRLEPDWPTILQICDVIRQGDVQPKPALAAIKRKLTNPNPHIAFFSLLVLESCVKNCGSLIHDEIGTKQYMEQLRELVKTTPHENVRLKLLELIQAWTFAFRNSPKYRAVQDTMNVLKAEGYKFPTLKESDAMFSADTAPAWADADVCHRCRVAFSMVQRKHHCRACGQVFCGQCSSKMSTLPKFGIEKEVRVCEACYDQVNKPTTTAPKETDLPAEYLNSSLAQQQQVPPRKTAEELQEEEELQLALALSQSEAEQKEKEKKRATSALKSNPTPVSRAAYSPPSSPGPSPSRVQEEEEETDPELAKYLNRKYWEQRQTAIEEHSSRADIASPSAPNISSPMPQKVIVAKSQNEEVDTQMEEFVGALRSQVEIFVNRMKSNSSRGRSIANDSSVQTLFMNITAMHSRLLKHIQEQDDSRVYYEGLQDKLAQMKDARAALDALREEHREKLRRLAEEAERQRQLQMAQKLEIMRKKKQEYLQYQRQLALQRIQEQEREMQMRQEQQKQQYIMGNYQQVPGFMGPSAQGSPIRHGQYSGPTSNYNPMSPTNQGVYIYGGQPAMGQYQMPGYGMPSMGPMPAHMMGAMGNQEPQGSADPSVQGRENLGRVSISGPGMMTQIPGPPMPQMQQPSGHKINQQGPAHMVPPQGPPEHMGAPGSQGPPGPIVQPSGQSVQVGPPQSGPVGQMGPASVQMISQGPPQGPPGQMGPLQGPAGQMGPPQGPPGQMGRPQGPPGQMGPPQGPPGQMGPPQGPPGQMGPPQGPPGQMGPPQGPPSQMGPSQGPSGPIGPPQGPPSQIGVPPSHGPPSSMGQQGPTSLPQGAPLQQPASTNLPPHGTGSMQLPSGPPGRPIQGSQGHGLPSIQGTAQISAPSGPPMQFQPTSSQPASVNGVHTKESKPDTAELISFD</sequence>
<feature type="region of interest" description="Disordered" evidence="10">
    <location>
        <begin position="604"/>
        <end position="922"/>
    </location>
</feature>
<dbReference type="PROSITE" id="PS50330">
    <property type="entry name" value="UIM"/>
    <property type="match status" value="1"/>
</dbReference>
<feature type="compositionally biased region" description="Low complexity" evidence="10">
    <location>
        <begin position="723"/>
        <end position="746"/>
    </location>
</feature>
<evidence type="ECO:0000256" key="10">
    <source>
        <dbReference type="SAM" id="MobiDB-lite"/>
    </source>
</evidence>
<dbReference type="PROSITE" id="PS50178">
    <property type="entry name" value="ZF_FYVE"/>
    <property type="match status" value="1"/>
</dbReference>
<dbReference type="GO" id="GO:0048471">
    <property type="term" value="C:perinuclear region of cytoplasm"/>
    <property type="evidence" value="ECO:0007669"/>
    <property type="project" value="UniProtKB-SubCell"/>
</dbReference>
<dbReference type="InterPro" id="IPR017455">
    <property type="entry name" value="Znf_FYVE-rel"/>
</dbReference>
<evidence type="ECO:0000256" key="1">
    <source>
        <dbReference type="ARBA" id="ARBA00004496"/>
    </source>
</evidence>
<evidence type="ECO:0000259" key="11">
    <source>
        <dbReference type="PROSITE" id="PS50178"/>
    </source>
</evidence>
<dbReference type="GO" id="GO:0016301">
    <property type="term" value="F:kinase activity"/>
    <property type="evidence" value="ECO:0007669"/>
    <property type="project" value="UniProtKB-KW"/>
</dbReference>
<evidence type="ECO:0000256" key="8">
    <source>
        <dbReference type="PROSITE-ProRule" id="PRU00091"/>
    </source>
</evidence>
<keyword evidence="7" id="KW-0862">Zinc</keyword>
<dbReference type="KEGG" id="ccin:107268233"/>
<dbReference type="GO" id="GO:0005769">
    <property type="term" value="C:early endosome"/>
    <property type="evidence" value="ECO:0007669"/>
    <property type="project" value="TreeGrafter"/>
</dbReference>
<dbReference type="SUPFAM" id="SSF48464">
    <property type="entry name" value="ENTH/VHS domain"/>
    <property type="match status" value="1"/>
</dbReference>
<dbReference type="InterPro" id="IPR017073">
    <property type="entry name" value="HGS/VPS27"/>
</dbReference>
<organism evidence="13 14">
    <name type="scientific">Cephus cinctus</name>
    <name type="common">Wheat stem sawfly</name>
    <dbReference type="NCBI Taxonomy" id="211228"/>
    <lineage>
        <taxon>Eukaryota</taxon>
        <taxon>Metazoa</taxon>
        <taxon>Ecdysozoa</taxon>
        <taxon>Arthropoda</taxon>
        <taxon>Hexapoda</taxon>
        <taxon>Insecta</taxon>
        <taxon>Pterygota</taxon>
        <taxon>Neoptera</taxon>
        <taxon>Endopterygota</taxon>
        <taxon>Hymenoptera</taxon>
        <taxon>Cephoidea</taxon>
        <taxon>Cephidae</taxon>
        <taxon>Cephus</taxon>
    </lineage>
</organism>
<dbReference type="GO" id="GO:0005938">
    <property type="term" value="C:cell cortex"/>
    <property type="evidence" value="ECO:0007669"/>
    <property type="project" value="UniProtKB-SubCell"/>
</dbReference>
<keyword evidence="3" id="KW-0963">Cytoplasm</keyword>
<proteinExistence type="predicted"/>
<dbReference type="PROSITE" id="PS50179">
    <property type="entry name" value="VHS"/>
    <property type="match status" value="1"/>
</dbReference>
<dbReference type="SUPFAM" id="SSF57903">
    <property type="entry name" value="FYVE/PHD zinc finger"/>
    <property type="match status" value="1"/>
</dbReference>
<protein>
    <recommendedName>
        <fullName evidence="2">Hepatocyte growth factor-regulated tyrosine kinase substrate</fullName>
    </recommendedName>
</protein>
<comment type="subcellular location">
    <subcellularLocation>
        <location evidence="1">Cytoplasm</location>
    </subcellularLocation>
</comment>
<feature type="region of interest" description="Disordered" evidence="10">
    <location>
        <begin position="269"/>
        <end position="321"/>
    </location>
</feature>
<dbReference type="InterPro" id="IPR008942">
    <property type="entry name" value="ENTH_VHS"/>
</dbReference>
<keyword evidence="4" id="KW-0597">Phosphoprotein</keyword>
<dbReference type="CDD" id="cd03569">
    <property type="entry name" value="VHS_Hrs"/>
    <property type="match status" value="1"/>
</dbReference>
<evidence type="ECO:0000256" key="2">
    <source>
        <dbReference type="ARBA" id="ARBA00015450"/>
    </source>
</evidence>
<dbReference type="InterPro" id="IPR011011">
    <property type="entry name" value="Znf_FYVE_PHD"/>
</dbReference>
<evidence type="ECO:0000256" key="5">
    <source>
        <dbReference type="ARBA" id="ARBA00022723"/>
    </source>
</evidence>
<dbReference type="FunFam" id="1.20.5.1940:FF:000003">
    <property type="entry name" value="Hepatocyte growth factor-regulated tyrosine kinase substrate"/>
    <property type="match status" value="1"/>
</dbReference>
<dbReference type="FunFam" id="3.30.40.10:FF:000028">
    <property type="entry name" value="Putative hepatocyte growth factor-regulated tyrosine kinase substrate"/>
    <property type="match status" value="1"/>
</dbReference>
<evidence type="ECO:0000256" key="3">
    <source>
        <dbReference type="ARBA" id="ARBA00022490"/>
    </source>
</evidence>
<dbReference type="GO" id="GO:0008270">
    <property type="term" value="F:zinc ion binding"/>
    <property type="evidence" value="ECO:0007669"/>
    <property type="project" value="UniProtKB-KW"/>
</dbReference>
<dbReference type="GO" id="GO:0035091">
    <property type="term" value="F:phosphatidylinositol binding"/>
    <property type="evidence" value="ECO:0007669"/>
    <property type="project" value="InterPro"/>
</dbReference>
<dbReference type="GeneID" id="107268233"/>
<keyword evidence="5" id="KW-0479">Metal-binding</keyword>
<keyword evidence="13" id="KW-1185">Reference proteome</keyword>
<evidence type="ECO:0000259" key="12">
    <source>
        <dbReference type="PROSITE" id="PS50179"/>
    </source>
</evidence>
<dbReference type="Proteomes" id="UP000694920">
    <property type="component" value="Unplaced"/>
</dbReference>
<dbReference type="GO" id="GO:0032456">
    <property type="term" value="P:endocytic recycling"/>
    <property type="evidence" value="ECO:0007669"/>
    <property type="project" value="TreeGrafter"/>
</dbReference>
<dbReference type="InterPro" id="IPR000306">
    <property type="entry name" value="Znf_FYVE"/>
</dbReference>
<feature type="domain" description="VHS" evidence="12">
    <location>
        <begin position="15"/>
        <end position="143"/>
    </location>
</feature>
<keyword evidence="9" id="KW-0175">Coiled coil</keyword>
<keyword evidence="14" id="KW-0808">Transferase</keyword>
<gene>
    <name evidence="14" type="primary">LOC107268233</name>
</gene>
<evidence type="ECO:0000256" key="9">
    <source>
        <dbReference type="SAM" id="Coils"/>
    </source>
</evidence>
<feature type="coiled-coil region" evidence="9">
    <location>
        <begin position="440"/>
        <end position="526"/>
    </location>
</feature>
<reference evidence="14" key="1">
    <citation type="submission" date="2025-08" db="UniProtKB">
        <authorList>
            <consortium name="RefSeq"/>
        </authorList>
    </citation>
    <scope>IDENTIFICATION</scope>
</reference>
<dbReference type="GO" id="GO:0031623">
    <property type="term" value="P:receptor internalization"/>
    <property type="evidence" value="ECO:0007669"/>
    <property type="project" value="TreeGrafter"/>
</dbReference>
<evidence type="ECO:0000256" key="4">
    <source>
        <dbReference type="ARBA" id="ARBA00022553"/>
    </source>
</evidence>
<dbReference type="Pfam" id="PF00790">
    <property type="entry name" value="VHS"/>
    <property type="match status" value="1"/>
</dbReference>
<evidence type="ECO:0000313" key="13">
    <source>
        <dbReference type="Proteomes" id="UP000694920"/>
    </source>
</evidence>
<dbReference type="InterPro" id="IPR013083">
    <property type="entry name" value="Znf_RING/FYVE/PHD"/>
</dbReference>
<feature type="compositionally biased region" description="Polar residues" evidence="10">
    <location>
        <begin position="893"/>
        <end position="902"/>
    </location>
</feature>
<evidence type="ECO:0000256" key="7">
    <source>
        <dbReference type="ARBA" id="ARBA00022833"/>
    </source>
</evidence>
<dbReference type="InterPro" id="IPR024641">
    <property type="entry name" value="HRS_helical"/>
</dbReference>
<keyword evidence="6 8" id="KW-0863">Zinc-finger</keyword>
<feature type="compositionally biased region" description="Low complexity" evidence="10">
    <location>
        <begin position="790"/>
        <end position="800"/>
    </location>
</feature>
<dbReference type="SMART" id="SM00288">
    <property type="entry name" value="VHS"/>
    <property type="match status" value="1"/>
</dbReference>
<dbReference type="Gene3D" id="1.25.40.90">
    <property type="match status" value="1"/>
</dbReference>
<evidence type="ECO:0000256" key="6">
    <source>
        <dbReference type="ARBA" id="ARBA00022771"/>
    </source>
</evidence>
<dbReference type="GO" id="GO:0043130">
    <property type="term" value="F:ubiquitin binding"/>
    <property type="evidence" value="ECO:0007669"/>
    <property type="project" value="InterPro"/>
</dbReference>
<dbReference type="Gene3D" id="3.30.40.10">
    <property type="entry name" value="Zinc/RING finger domain, C3HC4 (zinc finger)"/>
    <property type="match status" value="1"/>
</dbReference>
<dbReference type="Pfam" id="PF01363">
    <property type="entry name" value="FYVE"/>
    <property type="match status" value="1"/>
</dbReference>
<dbReference type="InterPro" id="IPR003903">
    <property type="entry name" value="UIM_dom"/>
</dbReference>
<dbReference type="Gene3D" id="1.20.5.1940">
    <property type="match status" value="1"/>
</dbReference>
<dbReference type="SMART" id="SM00064">
    <property type="entry name" value="FYVE"/>
    <property type="match status" value="1"/>
</dbReference>
<feature type="compositionally biased region" description="Polar residues" evidence="10">
    <location>
        <begin position="841"/>
        <end position="857"/>
    </location>
</feature>
<dbReference type="Pfam" id="PF12210">
    <property type="entry name" value="Hrs_helical"/>
    <property type="match status" value="1"/>
</dbReference>
<dbReference type="CTD" id="33458"/>
<evidence type="ECO:0000313" key="14">
    <source>
        <dbReference type="RefSeq" id="XP_015596294.1"/>
    </source>
</evidence>
<dbReference type="CDD" id="cd15720">
    <property type="entry name" value="FYVE_Hrs"/>
    <property type="match status" value="1"/>
</dbReference>
<keyword evidence="14" id="KW-0418">Kinase</keyword>
<feature type="compositionally biased region" description="Basic and acidic residues" evidence="10">
    <location>
        <begin position="273"/>
        <end position="282"/>
    </location>
</feature>
<dbReference type="RefSeq" id="XP_015596294.1">
    <property type="nucleotide sequence ID" value="XM_015740808.2"/>
</dbReference>
<feature type="domain" description="FYVE-type" evidence="11">
    <location>
        <begin position="160"/>
        <end position="220"/>
    </location>
</feature>
<accession>A0AAJ7BWP5</accession>
<dbReference type="CDD" id="cd21387">
    <property type="entry name" value="GAT_Hrs"/>
    <property type="match status" value="1"/>
</dbReference>
<name>A0AAJ7BWP5_CEPCN</name>
<dbReference type="PANTHER" id="PTHR46275">
    <property type="entry name" value="HEPATOCYTE GROWTH FACTOR-REGULATED TYROSINE KINASE SUBSTRATE"/>
    <property type="match status" value="1"/>
</dbReference>
<feature type="compositionally biased region" description="Pro residues" evidence="10">
    <location>
        <begin position="747"/>
        <end position="789"/>
    </location>
</feature>